<dbReference type="Gene3D" id="1.10.10.10">
    <property type="entry name" value="Winged helix-like DNA-binding domain superfamily/Winged helix DNA-binding domain"/>
    <property type="match status" value="1"/>
</dbReference>
<evidence type="ECO:0000259" key="4">
    <source>
        <dbReference type="PROSITE" id="PS51118"/>
    </source>
</evidence>
<dbReference type="PROSITE" id="PS51118">
    <property type="entry name" value="HTH_HXLR"/>
    <property type="match status" value="1"/>
</dbReference>
<evidence type="ECO:0000313" key="5">
    <source>
        <dbReference type="EMBL" id="MBS7809367.1"/>
    </source>
</evidence>
<dbReference type="Pfam" id="PF01638">
    <property type="entry name" value="HxlR"/>
    <property type="match status" value="1"/>
</dbReference>
<feature type="domain" description="HTH hxlR-type" evidence="4">
    <location>
        <begin position="16"/>
        <end position="115"/>
    </location>
</feature>
<keyword evidence="1" id="KW-0805">Transcription regulation</keyword>
<comment type="caution">
    <text evidence="5">The sequence shown here is derived from an EMBL/GenBank/DDBJ whole genome shotgun (WGS) entry which is preliminary data.</text>
</comment>
<dbReference type="InterPro" id="IPR036390">
    <property type="entry name" value="WH_DNA-bd_sf"/>
</dbReference>
<accession>A0ABS5Q6X0</accession>
<gene>
    <name evidence="5" type="ORF">KHU32_00365</name>
</gene>
<evidence type="ECO:0000313" key="6">
    <source>
        <dbReference type="Proteomes" id="UP000766336"/>
    </source>
</evidence>
<organism evidence="5 6">
    <name type="scientific">Roseococcus pinisoli</name>
    <dbReference type="NCBI Taxonomy" id="2835040"/>
    <lineage>
        <taxon>Bacteria</taxon>
        <taxon>Pseudomonadati</taxon>
        <taxon>Pseudomonadota</taxon>
        <taxon>Alphaproteobacteria</taxon>
        <taxon>Acetobacterales</taxon>
        <taxon>Roseomonadaceae</taxon>
        <taxon>Roseococcus</taxon>
    </lineage>
</organism>
<keyword evidence="3" id="KW-0804">Transcription</keyword>
<name>A0ABS5Q6X0_9PROT</name>
<dbReference type="SUPFAM" id="SSF46785">
    <property type="entry name" value="Winged helix' DNA-binding domain"/>
    <property type="match status" value="1"/>
</dbReference>
<proteinExistence type="predicted"/>
<sequence length="127" mass="14140">MDMTAPRRPNPAHGDCSKVSQILARVGDKWTVLVVMMLGGGPKRFNEIRRSIEGISQQMLTRTLRGLERDGMVTRTIYPTIPPQVEYELTPLGRSLLEPVMALGSWAQAHIPSIDAARAEFDRRKAG</sequence>
<dbReference type="InterPro" id="IPR002577">
    <property type="entry name" value="HTH_HxlR"/>
</dbReference>
<evidence type="ECO:0000256" key="1">
    <source>
        <dbReference type="ARBA" id="ARBA00023015"/>
    </source>
</evidence>
<keyword evidence="6" id="KW-1185">Reference proteome</keyword>
<dbReference type="Proteomes" id="UP000766336">
    <property type="component" value="Unassembled WGS sequence"/>
</dbReference>
<protein>
    <submittedName>
        <fullName evidence="5">Helix-turn-helix transcriptional regulator</fullName>
    </submittedName>
</protein>
<evidence type="ECO:0000256" key="2">
    <source>
        <dbReference type="ARBA" id="ARBA00023125"/>
    </source>
</evidence>
<dbReference type="PANTHER" id="PTHR33204:SF39">
    <property type="entry name" value="TRANSCRIPTIONAL REGULATORY PROTEIN"/>
    <property type="match status" value="1"/>
</dbReference>
<dbReference type="EMBL" id="JAHCDA010000001">
    <property type="protein sequence ID" value="MBS7809367.1"/>
    <property type="molecule type" value="Genomic_DNA"/>
</dbReference>
<reference evidence="5 6" key="1">
    <citation type="submission" date="2021-05" db="EMBL/GenBank/DDBJ databases">
        <title>Roseococcus sp. XZZS9, whole genome shotgun sequencing project.</title>
        <authorList>
            <person name="Zhao G."/>
            <person name="Shen L."/>
        </authorList>
    </citation>
    <scope>NUCLEOTIDE SEQUENCE [LARGE SCALE GENOMIC DNA]</scope>
    <source>
        <strain evidence="5 6">XZZS9</strain>
    </source>
</reference>
<dbReference type="RefSeq" id="WP_213668075.1">
    <property type="nucleotide sequence ID" value="NZ_JAHCDA010000001.1"/>
</dbReference>
<keyword evidence="2" id="KW-0238">DNA-binding</keyword>
<dbReference type="PANTHER" id="PTHR33204">
    <property type="entry name" value="TRANSCRIPTIONAL REGULATOR, MARR FAMILY"/>
    <property type="match status" value="1"/>
</dbReference>
<evidence type="ECO:0000256" key="3">
    <source>
        <dbReference type="ARBA" id="ARBA00023163"/>
    </source>
</evidence>
<dbReference type="InterPro" id="IPR036388">
    <property type="entry name" value="WH-like_DNA-bd_sf"/>
</dbReference>